<protein>
    <recommendedName>
        <fullName evidence="3">Lipoprotein</fullName>
    </recommendedName>
</protein>
<dbReference type="PROSITE" id="PS51257">
    <property type="entry name" value="PROKAR_LIPOPROTEIN"/>
    <property type="match status" value="1"/>
</dbReference>
<gene>
    <name evidence="1" type="ORF">ACKI1S_30975</name>
</gene>
<dbReference type="PROSITE" id="PS51318">
    <property type="entry name" value="TAT"/>
    <property type="match status" value="1"/>
</dbReference>
<name>A0ABW9IPY7_STRGJ</name>
<dbReference type="InterPro" id="IPR006311">
    <property type="entry name" value="TAT_signal"/>
</dbReference>
<proteinExistence type="predicted"/>
<accession>A0ABW9IPY7</accession>
<dbReference type="RefSeq" id="WP_369280370.1">
    <property type="nucleotide sequence ID" value="NZ_JBJVMW010000015.1"/>
</dbReference>
<reference evidence="1 2" key="1">
    <citation type="submission" date="2024-12" db="EMBL/GenBank/DDBJ databases">
        <title>Forecasting of Potato common scab and diversities of Pathogenic streptomyces spp. in china.</title>
        <authorList>
            <person name="Handique U."/>
            <person name="Wu J."/>
        </authorList>
    </citation>
    <scope>NUCLEOTIDE SEQUENCE [LARGE SCALE GENOMIC DNA]</scope>
    <source>
        <strain evidence="1 2">ZRIMU1585</strain>
    </source>
</reference>
<dbReference type="Proteomes" id="UP001631993">
    <property type="component" value="Unassembled WGS sequence"/>
</dbReference>
<evidence type="ECO:0000313" key="2">
    <source>
        <dbReference type="Proteomes" id="UP001631993"/>
    </source>
</evidence>
<evidence type="ECO:0008006" key="3">
    <source>
        <dbReference type="Google" id="ProtNLM"/>
    </source>
</evidence>
<dbReference type="EMBL" id="JBJVNE010000017">
    <property type="protein sequence ID" value="MFM9650560.1"/>
    <property type="molecule type" value="Genomic_DNA"/>
</dbReference>
<keyword evidence="2" id="KW-1185">Reference proteome</keyword>
<evidence type="ECO:0000313" key="1">
    <source>
        <dbReference type="EMBL" id="MFM9650560.1"/>
    </source>
</evidence>
<sequence>MPTTARRSVLGATALAVILVAGTGCSSGSGPAGGGDSEVLESLGVLAEDGSTQQVAYLDVDKAREVGKGYERGLGSVGLPGGVLSGYPPPPWGEALTMTQVDASIDTSSAGRWSGSFDVEAITAELKSNGYRQTGDDETWTNSGRNGLSLRVSKQEILYAVDDEASMAAVTPENGDSLGDKEEYQRVTECLGDVYRADFSSLTSAEPVHLSALGQRAASTGTTGAKNTEIFCLIAKDEATADRAAENLRSVVAEEAPAFDGTKVTVGKGDRPVVRAVVPDTGAQRPGRLILSGTDLWMAVAPSEF</sequence>
<comment type="caution">
    <text evidence="1">The sequence shown here is derived from an EMBL/GenBank/DDBJ whole genome shotgun (WGS) entry which is preliminary data.</text>
</comment>
<organism evidence="1 2">
    <name type="scientific">Streptomyces galilaeus</name>
    <dbReference type="NCBI Taxonomy" id="33899"/>
    <lineage>
        <taxon>Bacteria</taxon>
        <taxon>Bacillati</taxon>
        <taxon>Actinomycetota</taxon>
        <taxon>Actinomycetes</taxon>
        <taxon>Kitasatosporales</taxon>
        <taxon>Streptomycetaceae</taxon>
        <taxon>Streptomyces</taxon>
    </lineage>
</organism>